<sequence>MEVKEKKKGKNNKKQKYQHPNDQTTKPASDLSFKPTSDVKGLRFGGQFIDKFERKNWRVSCNVLLLPEHLRTHGPLRVAEEFQCHKDVMDEREAFGSSTRKGWCLNFQLFEIKFNGTLF</sequence>
<feature type="compositionally biased region" description="Basic residues" evidence="1">
    <location>
        <begin position="1"/>
        <end position="17"/>
    </location>
</feature>
<protein>
    <submittedName>
        <fullName evidence="2">Uncharacterized protein</fullName>
    </submittedName>
</protein>
<gene>
    <name evidence="2" type="ORF">HS088_TW21G01759</name>
</gene>
<dbReference type="Proteomes" id="UP000593562">
    <property type="component" value="Unassembled WGS sequence"/>
</dbReference>
<feature type="region of interest" description="Disordered" evidence="1">
    <location>
        <begin position="1"/>
        <end position="34"/>
    </location>
</feature>
<name>A0A7J7C659_TRIWF</name>
<evidence type="ECO:0000256" key="1">
    <source>
        <dbReference type="SAM" id="MobiDB-lite"/>
    </source>
</evidence>
<comment type="caution">
    <text evidence="2">The sequence shown here is derived from an EMBL/GenBank/DDBJ whole genome shotgun (WGS) entry which is preliminary data.</text>
</comment>
<organism evidence="2 3">
    <name type="scientific">Tripterygium wilfordii</name>
    <name type="common">Thunder God vine</name>
    <dbReference type="NCBI Taxonomy" id="458696"/>
    <lineage>
        <taxon>Eukaryota</taxon>
        <taxon>Viridiplantae</taxon>
        <taxon>Streptophyta</taxon>
        <taxon>Embryophyta</taxon>
        <taxon>Tracheophyta</taxon>
        <taxon>Spermatophyta</taxon>
        <taxon>Magnoliopsida</taxon>
        <taxon>eudicotyledons</taxon>
        <taxon>Gunneridae</taxon>
        <taxon>Pentapetalae</taxon>
        <taxon>rosids</taxon>
        <taxon>fabids</taxon>
        <taxon>Celastrales</taxon>
        <taxon>Celastraceae</taxon>
        <taxon>Tripterygium</taxon>
    </lineage>
</organism>
<accession>A0A7J7C659</accession>
<reference evidence="2 3" key="1">
    <citation type="journal article" date="2020" name="Nat. Commun.">
        <title>Genome of Tripterygium wilfordii and identification of cytochrome P450 involved in triptolide biosynthesis.</title>
        <authorList>
            <person name="Tu L."/>
            <person name="Su P."/>
            <person name="Zhang Z."/>
            <person name="Gao L."/>
            <person name="Wang J."/>
            <person name="Hu T."/>
            <person name="Zhou J."/>
            <person name="Zhang Y."/>
            <person name="Zhao Y."/>
            <person name="Liu Y."/>
            <person name="Song Y."/>
            <person name="Tong Y."/>
            <person name="Lu Y."/>
            <person name="Yang J."/>
            <person name="Xu C."/>
            <person name="Jia M."/>
            <person name="Peters R.J."/>
            <person name="Huang L."/>
            <person name="Gao W."/>
        </authorList>
    </citation>
    <scope>NUCLEOTIDE SEQUENCE [LARGE SCALE GENOMIC DNA]</scope>
    <source>
        <strain evidence="3">cv. XIE 37</strain>
        <tissue evidence="2">Leaf</tissue>
    </source>
</reference>
<dbReference type="PANTHER" id="PTHR36375">
    <property type="entry name" value="OS05G0459300 PROTEIN"/>
    <property type="match status" value="1"/>
</dbReference>
<proteinExistence type="predicted"/>
<dbReference type="InParanoid" id="A0A7J7C659"/>
<evidence type="ECO:0000313" key="3">
    <source>
        <dbReference type="Proteomes" id="UP000593562"/>
    </source>
</evidence>
<dbReference type="AlphaFoldDB" id="A0A7J7C659"/>
<evidence type="ECO:0000313" key="2">
    <source>
        <dbReference type="EMBL" id="KAF5729592.1"/>
    </source>
</evidence>
<keyword evidence="3" id="KW-1185">Reference proteome</keyword>
<dbReference type="PANTHER" id="PTHR36375:SF1">
    <property type="entry name" value="OS05G0459300 PROTEIN"/>
    <property type="match status" value="1"/>
</dbReference>
<dbReference type="EMBL" id="JAAARO010000021">
    <property type="protein sequence ID" value="KAF5729592.1"/>
    <property type="molecule type" value="Genomic_DNA"/>
</dbReference>
<feature type="compositionally biased region" description="Polar residues" evidence="1">
    <location>
        <begin position="18"/>
        <end position="27"/>
    </location>
</feature>